<dbReference type="RefSeq" id="WP_331785046.1">
    <property type="nucleotide sequence ID" value="NZ_JAVFKM010000001.1"/>
</dbReference>
<protein>
    <submittedName>
        <fullName evidence="2">Uncharacterized protein</fullName>
    </submittedName>
</protein>
<gene>
    <name evidence="2" type="ORF">RB636_01685</name>
</gene>
<sequence length="605" mass="66110">MFALPGTGTRLHSLEVEYQESYGMMAASRKGAALLKDVQLSCSPSALVMDRANQLSYYTESPNLYEFAPKSDQDGPAITLNSTAQYRSCFWDPYSGRLFAGYADSGRVDVYGKPKDGSRKKSYLHTHSFGGSEWTSGIRDLAIARVQTDEGTVTVLCALSEHLREGKRQLHVGTLADLVSAADVAPTEDEQTFNVPADTRFLAVAPWQSVLLVSGGKEGIQWLDLKSRTKMLTVKEPKAVTGRPAFLVTYYDRGQAYAYTTDSGDVVTRQLSPPQSGAQETLETPESYTPAGAAGNVPSLLADSTDMLWSFVDGGPDDNGAFVSIPTLGALIWSESLGISAQQRVAKSFAGGTHVSGPLRNTFAFRGSNGEPLVYVGSQPNVRRILQDQDTGKPVEQWTKDGNTYTYAFREAALPYRDLWGPTAFALNTRPDSSGGAFVRQENGKDKVHFLVGGNYYWSMITFNPNTMEEPTIAYASTLNSKFADKNFYLNCCCDLDNDLVLLLGSVETGYYRTPSWWLWNADSDTMVGEPQNIPDSVWVVAAFRGYDTLTDPTAKAPRRVLRLYDEAGSETAWTIGRDSGGAYKVTVHKNAQKFLAAAAPTGAW</sequence>
<evidence type="ECO:0000313" key="3">
    <source>
        <dbReference type="Proteomes" id="UP001348265"/>
    </source>
</evidence>
<evidence type="ECO:0000256" key="1">
    <source>
        <dbReference type="SAM" id="MobiDB-lite"/>
    </source>
</evidence>
<accession>A0ABU7WMG3</accession>
<dbReference type="SUPFAM" id="SSF50969">
    <property type="entry name" value="YVTN repeat-like/Quinoprotein amine dehydrogenase"/>
    <property type="match status" value="1"/>
</dbReference>
<feature type="compositionally biased region" description="Polar residues" evidence="1">
    <location>
        <begin position="270"/>
        <end position="287"/>
    </location>
</feature>
<dbReference type="InterPro" id="IPR011044">
    <property type="entry name" value="Quino_amine_DH_bsu"/>
</dbReference>
<organism evidence="2 3">
    <name type="scientific">Streptomyces chrestomyceticus</name>
    <dbReference type="NCBI Taxonomy" id="68185"/>
    <lineage>
        <taxon>Bacteria</taxon>
        <taxon>Bacillati</taxon>
        <taxon>Actinomycetota</taxon>
        <taxon>Actinomycetes</taxon>
        <taxon>Kitasatosporales</taxon>
        <taxon>Streptomycetaceae</taxon>
        <taxon>Streptomyces</taxon>
    </lineage>
</organism>
<comment type="caution">
    <text evidence="2">The sequence shown here is derived from an EMBL/GenBank/DDBJ whole genome shotgun (WGS) entry which is preliminary data.</text>
</comment>
<reference evidence="2 3" key="1">
    <citation type="submission" date="2023-08" db="EMBL/GenBank/DDBJ databases">
        <authorList>
            <person name="Sharma P."/>
            <person name="Verma V."/>
            <person name="Mohan M.K."/>
            <person name="Dubey A.K."/>
        </authorList>
    </citation>
    <scope>NUCLEOTIDE SEQUENCE [LARGE SCALE GENOMIC DNA]</scope>
    <source>
        <strain evidence="2 3">ADP4</strain>
    </source>
</reference>
<evidence type="ECO:0000313" key="2">
    <source>
        <dbReference type="EMBL" id="MEF3111920.1"/>
    </source>
</evidence>
<keyword evidence="3" id="KW-1185">Reference proteome</keyword>
<dbReference type="EMBL" id="JAVFKM010000001">
    <property type="protein sequence ID" value="MEF3111920.1"/>
    <property type="molecule type" value="Genomic_DNA"/>
</dbReference>
<feature type="region of interest" description="Disordered" evidence="1">
    <location>
        <begin position="270"/>
        <end position="290"/>
    </location>
</feature>
<dbReference type="Proteomes" id="UP001348265">
    <property type="component" value="Unassembled WGS sequence"/>
</dbReference>
<name>A0ABU7WMG3_9ACTN</name>
<proteinExistence type="predicted"/>